<protein>
    <submittedName>
        <fullName evidence="7">Multiple epidermal growth factor-like domains protein 6</fullName>
    </submittedName>
</protein>
<dbReference type="PANTHER" id="PTHR24043">
    <property type="entry name" value="SCAVENGER RECEPTOR CLASS F"/>
    <property type="match status" value="1"/>
</dbReference>
<keyword evidence="2" id="KW-0677">Repeat</keyword>
<dbReference type="SUPFAM" id="SSF57184">
    <property type="entry name" value="Growth factor receptor domain"/>
    <property type="match status" value="1"/>
</dbReference>
<evidence type="ECO:0000256" key="2">
    <source>
        <dbReference type="ARBA" id="ARBA00022737"/>
    </source>
</evidence>
<gene>
    <name evidence="7" type="primary">MEGF6_6</name>
    <name evidence="7" type="ORF">AVEN_90977_1</name>
</gene>
<dbReference type="InterPro" id="IPR001881">
    <property type="entry name" value="EGF-like_Ca-bd_dom"/>
</dbReference>
<dbReference type="PROSITE" id="PS01187">
    <property type="entry name" value="EGF_CA"/>
    <property type="match status" value="1"/>
</dbReference>
<feature type="region of interest" description="Disordered" evidence="5">
    <location>
        <begin position="304"/>
        <end position="337"/>
    </location>
</feature>
<keyword evidence="8" id="KW-1185">Reference proteome</keyword>
<dbReference type="PROSITE" id="PS00010">
    <property type="entry name" value="ASX_HYDROXYL"/>
    <property type="match status" value="1"/>
</dbReference>
<evidence type="ECO:0000313" key="7">
    <source>
        <dbReference type="EMBL" id="GBO25112.1"/>
    </source>
</evidence>
<feature type="domain" description="EGF-like" evidence="6">
    <location>
        <begin position="14"/>
        <end position="54"/>
    </location>
</feature>
<dbReference type="InterPro" id="IPR042635">
    <property type="entry name" value="MEGF10/SREC1/2-like"/>
</dbReference>
<dbReference type="FunFam" id="2.10.25.10:FF:000010">
    <property type="entry name" value="Pro-epidermal growth factor"/>
    <property type="match status" value="1"/>
</dbReference>
<dbReference type="PANTHER" id="PTHR24043:SF8">
    <property type="entry name" value="EGF-LIKE DOMAIN-CONTAINING PROTEIN"/>
    <property type="match status" value="1"/>
</dbReference>
<dbReference type="AlphaFoldDB" id="A0A4Y2VKL5"/>
<dbReference type="GO" id="GO:0005509">
    <property type="term" value="F:calcium ion binding"/>
    <property type="evidence" value="ECO:0007669"/>
    <property type="project" value="InterPro"/>
</dbReference>
<evidence type="ECO:0000313" key="8">
    <source>
        <dbReference type="Proteomes" id="UP000499080"/>
    </source>
</evidence>
<comment type="caution">
    <text evidence="4">Lacks conserved residue(s) required for the propagation of feature annotation.</text>
</comment>
<dbReference type="PROSITE" id="PS00022">
    <property type="entry name" value="EGF_1"/>
    <property type="match status" value="1"/>
</dbReference>
<dbReference type="SMART" id="SM00179">
    <property type="entry name" value="EGF_CA"/>
    <property type="match status" value="1"/>
</dbReference>
<sequence length="337" mass="36346">MHLTLISLVSIPTDVDECKKDNGGCDHVCTNTPGSYVCSCLDGFFLLDDQRKCDVKEDDSDFGPVRGDLPEIAYAANREKMIRKKLHSSALGDDHTPSKDKDSKGSCRPGFFGGSCSYTCGDCKNRGVCKPDKRGCICKAGYTGVLCHLTCPQGRFGKECKGRCRCQGEEVCDHVAGTCFCPYGSKDGAGRCRKGCPKGLCHRSQGRNKNSPFFQKSTALIRKEYTRKFRGGHSRWFLNKLLFVVPKSGTLAYHPSHRSHTSMTVFPPKVPMARSVIASAPSPARPATATDCTDSACVHPGAPARSALKDARPCTTAPTASGNADASGIIPSRATHR</sequence>
<evidence type="ECO:0000256" key="3">
    <source>
        <dbReference type="ARBA" id="ARBA00023157"/>
    </source>
</evidence>
<name>A0A4Y2VKL5_ARAVE</name>
<dbReference type="InterPro" id="IPR009030">
    <property type="entry name" value="Growth_fac_rcpt_cys_sf"/>
</dbReference>
<keyword evidence="3" id="KW-1015">Disulfide bond</keyword>
<keyword evidence="1 4" id="KW-0245">EGF-like domain</keyword>
<dbReference type="SMART" id="SM00181">
    <property type="entry name" value="EGF"/>
    <property type="match status" value="3"/>
</dbReference>
<dbReference type="EMBL" id="BGPR01048098">
    <property type="protein sequence ID" value="GBO25112.1"/>
    <property type="molecule type" value="Genomic_DNA"/>
</dbReference>
<organism evidence="7 8">
    <name type="scientific">Araneus ventricosus</name>
    <name type="common">Orbweaver spider</name>
    <name type="synonym">Epeira ventricosa</name>
    <dbReference type="NCBI Taxonomy" id="182803"/>
    <lineage>
        <taxon>Eukaryota</taxon>
        <taxon>Metazoa</taxon>
        <taxon>Ecdysozoa</taxon>
        <taxon>Arthropoda</taxon>
        <taxon>Chelicerata</taxon>
        <taxon>Arachnida</taxon>
        <taxon>Araneae</taxon>
        <taxon>Araneomorphae</taxon>
        <taxon>Entelegynae</taxon>
        <taxon>Araneoidea</taxon>
        <taxon>Araneidae</taxon>
        <taxon>Araneus</taxon>
    </lineage>
</organism>
<dbReference type="GO" id="GO:0005044">
    <property type="term" value="F:scavenger receptor activity"/>
    <property type="evidence" value="ECO:0007669"/>
    <property type="project" value="InterPro"/>
</dbReference>
<dbReference type="SUPFAM" id="SSF57196">
    <property type="entry name" value="EGF/Laminin"/>
    <property type="match status" value="1"/>
</dbReference>
<accession>A0A4Y2VKL5</accession>
<reference evidence="7 8" key="1">
    <citation type="journal article" date="2019" name="Sci. Rep.">
        <title>Orb-weaving spider Araneus ventricosus genome elucidates the spidroin gene catalogue.</title>
        <authorList>
            <person name="Kono N."/>
            <person name="Nakamura H."/>
            <person name="Ohtoshi R."/>
            <person name="Moran D.A.P."/>
            <person name="Shinohara A."/>
            <person name="Yoshida Y."/>
            <person name="Fujiwara M."/>
            <person name="Mori M."/>
            <person name="Tomita M."/>
            <person name="Arakawa K."/>
        </authorList>
    </citation>
    <scope>NUCLEOTIDE SEQUENCE [LARGE SCALE GENOMIC DNA]</scope>
</reference>
<evidence type="ECO:0000259" key="6">
    <source>
        <dbReference type="PROSITE" id="PS50026"/>
    </source>
</evidence>
<dbReference type="PROSITE" id="PS50026">
    <property type="entry name" value="EGF_3"/>
    <property type="match status" value="1"/>
</dbReference>
<dbReference type="InterPro" id="IPR000152">
    <property type="entry name" value="EGF-type_Asp/Asn_hydroxyl_site"/>
</dbReference>
<evidence type="ECO:0000256" key="4">
    <source>
        <dbReference type="PROSITE-ProRule" id="PRU00076"/>
    </source>
</evidence>
<dbReference type="Gene3D" id="2.10.25.10">
    <property type="entry name" value="Laminin"/>
    <property type="match status" value="1"/>
</dbReference>
<dbReference type="Gene3D" id="2.170.300.10">
    <property type="entry name" value="Tie2 ligand-binding domain superfamily"/>
    <property type="match status" value="1"/>
</dbReference>
<evidence type="ECO:0000256" key="1">
    <source>
        <dbReference type="ARBA" id="ARBA00022536"/>
    </source>
</evidence>
<dbReference type="InterPro" id="IPR000742">
    <property type="entry name" value="EGF"/>
</dbReference>
<dbReference type="Proteomes" id="UP000499080">
    <property type="component" value="Unassembled WGS sequence"/>
</dbReference>
<dbReference type="OrthoDB" id="6406468at2759"/>
<proteinExistence type="predicted"/>
<comment type="caution">
    <text evidence="7">The sequence shown here is derived from an EMBL/GenBank/DDBJ whole genome shotgun (WGS) entry which is preliminary data.</text>
</comment>
<dbReference type="PROSITE" id="PS01186">
    <property type="entry name" value="EGF_2"/>
    <property type="match status" value="1"/>
</dbReference>
<dbReference type="InterPro" id="IPR018097">
    <property type="entry name" value="EGF_Ca-bd_CS"/>
</dbReference>
<dbReference type="Pfam" id="PF14670">
    <property type="entry name" value="FXa_inhibition"/>
    <property type="match status" value="1"/>
</dbReference>
<evidence type="ECO:0000256" key="5">
    <source>
        <dbReference type="SAM" id="MobiDB-lite"/>
    </source>
</evidence>